<evidence type="ECO:0000313" key="1">
    <source>
        <dbReference type="EMBL" id="RMP07845.1"/>
    </source>
</evidence>
<name>A0A3M4AN52_9PSED</name>
<proteinExistence type="predicted"/>
<evidence type="ECO:0000313" key="2">
    <source>
        <dbReference type="Proteomes" id="UP000281604"/>
    </source>
</evidence>
<comment type="caution">
    <text evidence="1">The sequence shown here is derived from an EMBL/GenBank/DDBJ whole genome shotgun (WGS) entry which is preliminary data.</text>
</comment>
<organism evidence="1 2">
    <name type="scientific">Pseudomonas syringae pv. persicae</name>
    <dbReference type="NCBI Taxonomy" id="237306"/>
    <lineage>
        <taxon>Bacteria</taxon>
        <taxon>Pseudomonadati</taxon>
        <taxon>Pseudomonadota</taxon>
        <taxon>Gammaproteobacteria</taxon>
        <taxon>Pseudomonadales</taxon>
        <taxon>Pseudomonadaceae</taxon>
        <taxon>Pseudomonas</taxon>
    </lineage>
</organism>
<dbReference type="EMBL" id="RBQE01000233">
    <property type="protein sequence ID" value="RMP07845.1"/>
    <property type="molecule type" value="Genomic_DNA"/>
</dbReference>
<sequence>MAFDHRLQCLGEVVETFAALGPEQRPQYIRVALPGRQVMIENPFLQRRQRIDVLHIASPARYRIDDSVNRLLAQIGQRQHVRGNAKRRTEPVTAHSSYQRQQFCLVHAQAFKSGTVQPLVVSENHQIIFFLLKTDRVRGKNCHQFAEVHRITCCFSFRRGLTTPGHGVANSVSHDKYGGASKLEDRTGSGRRYDWSHSNKGLRSYDTHETSHSPCFPHAAKIRASTGDCLSWEAGTRLEGDVNAAMYERLAEQAGGDVGKALGKRCEGLQGGRQPLDRLQTGRVVAVASDTAFALERRNFRLRHLQPLDLAH</sequence>
<gene>
    <name evidence="1" type="ORF">ALQ30_05649</name>
</gene>
<accession>A0A3M4AN52</accession>
<dbReference type="AlphaFoldDB" id="A0A3M4AN52"/>
<reference evidence="1 2" key="1">
    <citation type="submission" date="2018-08" db="EMBL/GenBank/DDBJ databases">
        <title>Recombination of ecologically and evolutionarily significant loci maintains genetic cohesion in the Pseudomonas syringae species complex.</title>
        <authorList>
            <person name="Dillon M."/>
            <person name="Thakur S."/>
            <person name="Almeida R.N.D."/>
            <person name="Weir B.S."/>
            <person name="Guttman D.S."/>
        </authorList>
    </citation>
    <scope>NUCLEOTIDE SEQUENCE [LARGE SCALE GENOMIC DNA]</scope>
    <source>
        <strain evidence="1 2">ICMP 3706</strain>
    </source>
</reference>
<protein>
    <submittedName>
        <fullName evidence="1">Uncharacterized protein</fullName>
    </submittedName>
</protein>
<dbReference type="Proteomes" id="UP000281604">
    <property type="component" value="Unassembled WGS sequence"/>
</dbReference>